<comment type="subcellular location">
    <subcellularLocation>
        <location evidence="1">Membrane</location>
        <topology evidence="1">Multi-pass membrane protein</topology>
    </subcellularLocation>
</comment>
<dbReference type="KEGG" id="bgt:106055563"/>
<evidence type="ECO:0000313" key="12">
    <source>
        <dbReference type="EnsemblMetazoa" id="BGLB024924-PA"/>
    </source>
</evidence>
<dbReference type="Pfam" id="PF00001">
    <property type="entry name" value="7tm_1"/>
    <property type="match status" value="1"/>
</dbReference>
<keyword evidence="5 10" id="KW-0472">Membrane</keyword>
<evidence type="ECO:0000256" key="4">
    <source>
        <dbReference type="ARBA" id="ARBA00023040"/>
    </source>
</evidence>
<dbReference type="SUPFAM" id="SSF81321">
    <property type="entry name" value="Family A G protein-coupled receptor-like"/>
    <property type="match status" value="1"/>
</dbReference>
<dbReference type="PROSITE" id="PS50262">
    <property type="entry name" value="G_PROTEIN_RECEP_F1_2"/>
    <property type="match status" value="1"/>
</dbReference>
<gene>
    <name evidence="12" type="primary">106055563</name>
</gene>
<dbReference type="InterPro" id="IPR017452">
    <property type="entry name" value="GPCR_Rhodpsn_7TM"/>
</dbReference>
<feature type="transmembrane region" description="Helical" evidence="10">
    <location>
        <begin position="130"/>
        <end position="151"/>
    </location>
</feature>
<dbReference type="Proteomes" id="UP000076420">
    <property type="component" value="Unassembled WGS sequence"/>
</dbReference>
<dbReference type="GO" id="GO:0005886">
    <property type="term" value="C:plasma membrane"/>
    <property type="evidence" value="ECO:0007669"/>
    <property type="project" value="TreeGrafter"/>
</dbReference>
<dbReference type="InterPro" id="IPR000276">
    <property type="entry name" value="GPCR_Rhodpsn"/>
</dbReference>
<keyword evidence="6 8" id="KW-0675">Receptor</keyword>
<dbReference type="PANTHER" id="PTHR24243">
    <property type="entry name" value="G-PROTEIN COUPLED RECEPTOR"/>
    <property type="match status" value="1"/>
</dbReference>
<keyword evidence="4 8" id="KW-0297">G-protein coupled receptor</keyword>
<protein>
    <recommendedName>
        <fullName evidence="11">G-protein coupled receptors family 1 profile domain-containing protein</fullName>
    </recommendedName>
</protein>
<organism evidence="12 13">
    <name type="scientific">Biomphalaria glabrata</name>
    <name type="common">Bloodfluke planorb</name>
    <name type="synonym">Freshwater snail</name>
    <dbReference type="NCBI Taxonomy" id="6526"/>
    <lineage>
        <taxon>Eukaryota</taxon>
        <taxon>Metazoa</taxon>
        <taxon>Spiralia</taxon>
        <taxon>Lophotrochozoa</taxon>
        <taxon>Mollusca</taxon>
        <taxon>Gastropoda</taxon>
        <taxon>Heterobranchia</taxon>
        <taxon>Euthyneura</taxon>
        <taxon>Panpulmonata</taxon>
        <taxon>Hygrophila</taxon>
        <taxon>Lymnaeoidea</taxon>
        <taxon>Planorbidae</taxon>
        <taxon>Biomphalaria</taxon>
    </lineage>
</organism>
<dbReference type="PANTHER" id="PTHR24243:SF230">
    <property type="entry name" value="G-PROTEIN COUPLED RECEPTORS FAMILY 1 PROFILE DOMAIN-CONTAINING PROTEIN"/>
    <property type="match status" value="1"/>
</dbReference>
<feature type="transmembrane region" description="Helical" evidence="10">
    <location>
        <begin position="93"/>
        <end position="118"/>
    </location>
</feature>
<keyword evidence="3 10" id="KW-1133">Transmembrane helix</keyword>
<dbReference type="PRINTS" id="PR00237">
    <property type="entry name" value="GPCRRHODOPSN"/>
</dbReference>
<dbReference type="GO" id="GO:0004930">
    <property type="term" value="F:G protein-coupled receptor activity"/>
    <property type="evidence" value="ECO:0007669"/>
    <property type="project" value="UniProtKB-KW"/>
</dbReference>
<evidence type="ECO:0000256" key="7">
    <source>
        <dbReference type="ARBA" id="ARBA00023224"/>
    </source>
</evidence>
<sequence>MTIERVQVGDSSTSRVNMESNSYDGYVDGHQEVSADKEQTAQNDSCTMPGELVLSFLLQLVDLNETNCSSISHVTSGQLPPHRVSILINGRLFYAYFTPVVFVIGIIGNPLSFCVFVSKNMRHLSASTYLAALSTSDIFALLFYVLIEWLIRGYPVLSPGSKLSFMLVPGLCQLIMYLHYVSRFLSSWLVVAFTVERYIGVCHPLRRRHICSLSSSRRIVFGIVIVSFLVNIFKPLLSRVQNVELWGHMCTTIPAYRDLSFILDSIYAVSITFVPFVIITILNIKIIRQLVVHNRQQRLLRVVTEESVIKLEFTSILLLVSFCFVALNLPYFVTWCKLFLTSGFLSLSSFHESRDLDYFRGVSFFTRAIFYINYCINFFLYSITGAYFRRELKCLVFMKNRRHQVTCKLKKQRRPTFEKSFRLLPSRSSDGRDSIKQHSPPTTNDTWV</sequence>
<evidence type="ECO:0000256" key="5">
    <source>
        <dbReference type="ARBA" id="ARBA00023136"/>
    </source>
</evidence>
<evidence type="ECO:0000256" key="8">
    <source>
        <dbReference type="RuleBase" id="RU000688"/>
    </source>
</evidence>
<comment type="similarity">
    <text evidence="8">Belongs to the G-protein coupled receptor 1 family.</text>
</comment>
<feature type="transmembrane region" description="Helical" evidence="10">
    <location>
        <begin position="308"/>
        <end position="333"/>
    </location>
</feature>
<feature type="transmembrane region" description="Helical" evidence="10">
    <location>
        <begin position="266"/>
        <end position="287"/>
    </location>
</feature>
<evidence type="ECO:0000313" key="13">
    <source>
        <dbReference type="Proteomes" id="UP000076420"/>
    </source>
</evidence>
<feature type="domain" description="G-protein coupled receptors family 1 profile" evidence="11">
    <location>
        <begin position="108"/>
        <end position="381"/>
    </location>
</feature>
<dbReference type="AlphaFoldDB" id="A0A2C9KYH8"/>
<accession>A0A2C9KYH8</accession>
<dbReference type="VEuPathDB" id="VectorBase:BGLB024924"/>
<reference evidence="12" key="1">
    <citation type="submission" date="2020-05" db="UniProtKB">
        <authorList>
            <consortium name="EnsemblMetazoa"/>
        </authorList>
    </citation>
    <scope>IDENTIFICATION</scope>
    <source>
        <strain evidence="12">BB02</strain>
    </source>
</reference>
<keyword evidence="7 8" id="KW-0807">Transducer</keyword>
<evidence type="ECO:0000256" key="6">
    <source>
        <dbReference type="ARBA" id="ARBA00023170"/>
    </source>
</evidence>
<feature type="region of interest" description="Disordered" evidence="9">
    <location>
        <begin position="424"/>
        <end position="448"/>
    </location>
</feature>
<dbReference type="Gene3D" id="1.20.1070.10">
    <property type="entry name" value="Rhodopsin 7-helix transmembrane proteins"/>
    <property type="match status" value="1"/>
</dbReference>
<evidence type="ECO:0000256" key="1">
    <source>
        <dbReference type="ARBA" id="ARBA00004141"/>
    </source>
</evidence>
<evidence type="ECO:0000256" key="10">
    <source>
        <dbReference type="SAM" id="Phobius"/>
    </source>
</evidence>
<feature type="transmembrane region" description="Helical" evidence="10">
    <location>
        <begin position="218"/>
        <end position="237"/>
    </location>
</feature>
<keyword evidence="2 8" id="KW-0812">Transmembrane</keyword>
<evidence type="ECO:0000256" key="3">
    <source>
        <dbReference type="ARBA" id="ARBA00022989"/>
    </source>
</evidence>
<evidence type="ECO:0000259" key="11">
    <source>
        <dbReference type="PROSITE" id="PS50262"/>
    </source>
</evidence>
<dbReference type="VEuPathDB" id="VectorBase:BGLAX_041574"/>
<proteinExistence type="inferred from homology"/>
<feature type="compositionally biased region" description="Polar residues" evidence="9">
    <location>
        <begin position="437"/>
        <end position="448"/>
    </location>
</feature>
<evidence type="ECO:0000256" key="9">
    <source>
        <dbReference type="SAM" id="MobiDB-lite"/>
    </source>
</evidence>
<evidence type="ECO:0000256" key="2">
    <source>
        <dbReference type="ARBA" id="ARBA00022692"/>
    </source>
</evidence>
<name>A0A2C9KYH8_BIOGL</name>
<dbReference type="EnsemblMetazoa" id="BGLB024924-RA">
    <property type="protein sequence ID" value="BGLB024924-PA"/>
    <property type="gene ID" value="BGLB024924"/>
</dbReference>
<dbReference type="CDD" id="cd14978">
    <property type="entry name" value="7tmA_FMRFamide_R-like"/>
    <property type="match status" value="1"/>
</dbReference>
<dbReference type="PROSITE" id="PS00237">
    <property type="entry name" value="G_PROTEIN_RECEP_F1_1"/>
    <property type="match status" value="1"/>
</dbReference>
<dbReference type="STRING" id="6526.A0A2C9KYH8"/>
<feature type="transmembrane region" description="Helical" evidence="10">
    <location>
        <begin position="368"/>
        <end position="388"/>
    </location>
</feature>